<keyword evidence="3" id="KW-1185">Reference proteome</keyword>
<feature type="transmembrane region" description="Helical" evidence="1">
    <location>
        <begin position="12"/>
        <end position="29"/>
    </location>
</feature>
<dbReference type="RefSeq" id="WP_202832362.1">
    <property type="nucleotide sequence ID" value="NZ_JAETWB010000005.1"/>
</dbReference>
<keyword evidence="1" id="KW-1133">Transmembrane helix</keyword>
<keyword evidence="1" id="KW-0812">Transmembrane</keyword>
<evidence type="ECO:0000313" key="2">
    <source>
        <dbReference type="EMBL" id="MBL6079107.1"/>
    </source>
</evidence>
<dbReference type="EMBL" id="JAETWB010000005">
    <property type="protein sequence ID" value="MBL6079107.1"/>
    <property type="molecule type" value="Genomic_DNA"/>
</dbReference>
<keyword evidence="1" id="KW-0472">Membrane</keyword>
<reference evidence="2 3" key="1">
    <citation type="submission" date="2021-01" db="EMBL/GenBank/DDBJ databases">
        <title>Belnapia mucosa sp. nov. and Belnapia arida sp. nov., isolated from the Tabernas Desert (Almeria, Spain).</title>
        <authorList>
            <person name="Molina-Menor E."/>
            <person name="Vidal-Verdu A."/>
            <person name="Calonge A."/>
            <person name="Satari L."/>
            <person name="Pereto J."/>
            <person name="Porcar M."/>
        </authorList>
    </citation>
    <scope>NUCLEOTIDE SEQUENCE [LARGE SCALE GENOMIC DNA]</scope>
    <source>
        <strain evidence="2 3">T18</strain>
    </source>
</reference>
<comment type="caution">
    <text evidence="2">The sequence shown here is derived from an EMBL/GenBank/DDBJ whole genome shotgun (WGS) entry which is preliminary data.</text>
</comment>
<accession>A0ABS1U369</accession>
<organism evidence="2 3">
    <name type="scientific">Belnapia arida</name>
    <dbReference type="NCBI Taxonomy" id="2804533"/>
    <lineage>
        <taxon>Bacteria</taxon>
        <taxon>Pseudomonadati</taxon>
        <taxon>Pseudomonadota</taxon>
        <taxon>Alphaproteobacteria</taxon>
        <taxon>Acetobacterales</taxon>
        <taxon>Roseomonadaceae</taxon>
        <taxon>Belnapia</taxon>
    </lineage>
</organism>
<gene>
    <name evidence="2" type="ORF">JMJ56_13905</name>
</gene>
<proteinExistence type="predicted"/>
<feature type="transmembrane region" description="Helical" evidence="1">
    <location>
        <begin position="64"/>
        <end position="83"/>
    </location>
</feature>
<name>A0ABS1U369_9PROT</name>
<evidence type="ECO:0000313" key="3">
    <source>
        <dbReference type="Proteomes" id="UP000660885"/>
    </source>
</evidence>
<dbReference type="Proteomes" id="UP000660885">
    <property type="component" value="Unassembled WGS sequence"/>
</dbReference>
<sequence>MGWLFEDGLVAPLLLGFVLGEAALLLLLHRRSGRGLPPGDVAALLAPGACLMLALWAAMAGAWWGWIGLALSAALVAHLVDLGRRWSGR</sequence>
<feature type="transmembrane region" description="Helical" evidence="1">
    <location>
        <begin position="41"/>
        <end position="58"/>
    </location>
</feature>
<evidence type="ECO:0000256" key="1">
    <source>
        <dbReference type="SAM" id="Phobius"/>
    </source>
</evidence>
<protein>
    <submittedName>
        <fullName evidence="2">Uncharacterized protein</fullName>
    </submittedName>
</protein>